<feature type="domain" description="Serine-threonine/tyrosine-protein kinase catalytic" evidence="1">
    <location>
        <begin position="86"/>
        <end position="131"/>
    </location>
</feature>
<gene>
    <name evidence="2" type="ORF">CYMTET_45723</name>
</gene>
<comment type="caution">
    <text evidence="2">The sequence shown here is derived from an EMBL/GenBank/DDBJ whole genome shotgun (WGS) entry which is preliminary data.</text>
</comment>
<dbReference type="AlphaFoldDB" id="A0AAE0BXM6"/>
<dbReference type="Pfam" id="PF07714">
    <property type="entry name" value="PK_Tyr_Ser-Thr"/>
    <property type="match status" value="1"/>
</dbReference>
<dbReference type="InterPro" id="IPR001245">
    <property type="entry name" value="Ser-Thr/Tyr_kinase_cat_dom"/>
</dbReference>
<dbReference type="InterPro" id="IPR011009">
    <property type="entry name" value="Kinase-like_dom_sf"/>
</dbReference>
<sequence length="215" mass="23283">MGRRVFGNAAWAVRAVFRWSRRGSKGLWANAAWAVRAVFRGSGSGVRGGSIRRGGWPGFLRGLLATGRSGGEGAGDEWGGSGGMAAYAVITKRNRLELPAQTPKAIVQLVRLCWQEKPEARPTFQKLVEMLPSLAEGIRPGEIEFLDNPGGKPKAAVSIEVVPVPVTTKQITGVLTNGPDAENGQVARKTSMWTPFKRKFAQWFTGKYATIEDQC</sequence>
<evidence type="ECO:0000313" key="3">
    <source>
        <dbReference type="Proteomes" id="UP001190700"/>
    </source>
</evidence>
<protein>
    <recommendedName>
        <fullName evidence="1">Serine-threonine/tyrosine-protein kinase catalytic domain-containing protein</fullName>
    </recommendedName>
</protein>
<evidence type="ECO:0000259" key="1">
    <source>
        <dbReference type="Pfam" id="PF07714"/>
    </source>
</evidence>
<dbReference type="SUPFAM" id="SSF56112">
    <property type="entry name" value="Protein kinase-like (PK-like)"/>
    <property type="match status" value="1"/>
</dbReference>
<dbReference type="Proteomes" id="UP001190700">
    <property type="component" value="Unassembled WGS sequence"/>
</dbReference>
<evidence type="ECO:0000313" key="2">
    <source>
        <dbReference type="EMBL" id="KAK3244676.1"/>
    </source>
</evidence>
<dbReference type="EMBL" id="LGRX02031572">
    <property type="protein sequence ID" value="KAK3244676.1"/>
    <property type="molecule type" value="Genomic_DNA"/>
</dbReference>
<keyword evidence="3" id="KW-1185">Reference proteome</keyword>
<dbReference type="Gene3D" id="1.10.510.10">
    <property type="entry name" value="Transferase(Phosphotransferase) domain 1"/>
    <property type="match status" value="1"/>
</dbReference>
<dbReference type="GO" id="GO:0004672">
    <property type="term" value="F:protein kinase activity"/>
    <property type="evidence" value="ECO:0007669"/>
    <property type="project" value="InterPro"/>
</dbReference>
<organism evidence="2 3">
    <name type="scientific">Cymbomonas tetramitiformis</name>
    <dbReference type="NCBI Taxonomy" id="36881"/>
    <lineage>
        <taxon>Eukaryota</taxon>
        <taxon>Viridiplantae</taxon>
        <taxon>Chlorophyta</taxon>
        <taxon>Pyramimonadophyceae</taxon>
        <taxon>Pyramimonadales</taxon>
        <taxon>Pyramimonadaceae</taxon>
        <taxon>Cymbomonas</taxon>
    </lineage>
</organism>
<proteinExistence type="predicted"/>
<accession>A0AAE0BXM6</accession>
<reference evidence="2 3" key="1">
    <citation type="journal article" date="2015" name="Genome Biol. Evol.">
        <title>Comparative Genomics of a Bacterivorous Green Alga Reveals Evolutionary Causalities and Consequences of Phago-Mixotrophic Mode of Nutrition.</title>
        <authorList>
            <person name="Burns J.A."/>
            <person name="Paasch A."/>
            <person name="Narechania A."/>
            <person name="Kim E."/>
        </authorList>
    </citation>
    <scope>NUCLEOTIDE SEQUENCE [LARGE SCALE GENOMIC DNA]</scope>
    <source>
        <strain evidence="2 3">PLY_AMNH</strain>
    </source>
</reference>
<name>A0AAE0BXM6_9CHLO</name>